<dbReference type="Proteomes" id="UP000028990">
    <property type="component" value="Unassembled WGS sequence"/>
</dbReference>
<reference evidence="1 2" key="1">
    <citation type="submission" date="2013-11" db="EMBL/GenBank/DDBJ databases">
        <title>The Damaraland mole rat (Fukomys damarensis) genome and evolution of African mole rats.</title>
        <authorList>
            <person name="Gladyshev V.N."/>
            <person name="Fang X."/>
        </authorList>
    </citation>
    <scope>NUCLEOTIDE SEQUENCE [LARGE SCALE GENOMIC DNA]</scope>
    <source>
        <tissue evidence="1">Liver</tissue>
    </source>
</reference>
<evidence type="ECO:0000313" key="1">
    <source>
        <dbReference type="EMBL" id="KFO37054.1"/>
    </source>
</evidence>
<dbReference type="EMBL" id="KN121127">
    <property type="protein sequence ID" value="KFO37054.1"/>
    <property type="molecule type" value="Genomic_DNA"/>
</dbReference>
<name>A0A091DY53_FUKDA</name>
<sequence>MMMMMMKMKKKKRRHYCKTNTHTTDAETGDSQGFSIKETFAKKIKPKNYLVVFYVFVDFNDDVIFSPSEIRHWTKYWDHKKEQVFSTTKELTIYRRDNNNQITTARRFLVQIKRHYDLVRNKDFVARYESDI</sequence>
<accession>A0A091DY53</accession>
<gene>
    <name evidence="1" type="ORF">H920_01530</name>
</gene>
<dbReference type="AlphaFoldDB" id="A0A091DY53"/>
<keyword evidence="2" id="KW-1185">Reference proteome</keyword>
<evidence type="ECO:0000313" key="2">
    <source>
        <dbReference type="Proteomes" id="UP000028990"/>
    </source>
</evidence>
<protein>
    <submittedName>
        <fullName evidence="1">Uncharacterized protein</fullName>
    </submittedName>
</protein>
<organism evidence="1 2">
    <name type="scientific">Fukomys damarensis</name>
    <name type="common">Damaraland mole rat</name>
    <name type="synonym">Cryptomys damarensis</name>
    <dbReference type="NCBI Taxonomy" id="885580"/>
    <lineage>
        <taxon>Eukaryota</taxon>
        <taxon>Metazoa</taxon>
        <taxon>Chordata</taxon>
        <taxon>Craniata</taxon>
        <taxon>Vertebrata</taxon>
        <taxon>Euteleostomi</taxon>
        <taxon>Mammalia</taxon>
        <taxon>Eutheria</taxon>
        <taxon>Euarchontoglires</taxon>
        <taxon>Glires</taxon>
        <taxon>Rodentia</taxon>
        <taxon>Hystricomorpha</taxon>
        <taxon>Bathyergidae</taxon>
        <taxon>Fukomys</taxon>
    </lineage>
</organism>
<proteinExistence type="predicted"/>